<dbReference type="GO" id="GO:1990904">
    <property type="term" value="C:ribonucleoprotein complex"/>
    <property type="evidence" value="ECO:0007669"/>
    <property type="project" value="UniProtKB-KW"/>
</dbReference>
<comment type="function">
    <text evidence="7">Binds to the 23S rRNA.</text>
</comment>
<dbReference type="InterPro" id="IPR000244">
    <property type="entry name" value="Ribosomal_bL9"/>
</dbReference>
<evidence type="ECO:0000256" key="4">
    <source>
        <dbReference type="ARBA" id="ARBA00022980"/>
    </source>
</evidence>
<comment type="caution">
    <text evidence="9">The sequence shown here is derived from an EMBL/GenBank/DDBJ whole genome shotgun (WGS) entry which is preliminary data.</text>
</comment>
<evidence type="ECO:0000256" key="1">
    <source>
        <dbReference type="ARBA" id="ARBA00010605"/>
    </source>
</evidence>
<accession>A0A1F4NRT9</accession>
<keyword evidence="2 7" id="KW-0699">rRNA-binding</keyword>
<evidence type="ECO:0000256" key="2">
    <source>
        <dbReference type="ARBA" id="ARBA00022730"/>
    </source>
</evidence>
<evidence type="ECO:0000256" key="3">
    <source>
        <dbReference type="ARBA" id="ARBA00022884"/>
    </source>
</evidence>
<evidence type="ECO:0000313" key="10">
    <source>
        <dbReference type="Proteomes" id="UP000176651"/>
    </source>
</evidence>
<protein>
    <recommendedName>
        <fullName evidence="6 7">Large ribosomal subunit protein bL9</fullName>
    </recommendedName>
</protein>
<dbReference type="SUPFAM" id="SSF55653">
    <property type="entry name" value="Ribosomal protein L9 C-domain"/>
    <property type="match status" value="1"/>
</dbReference>
<dbReference type="Gene3D" id="3.10.430.100">
    <property type="entry name" value="Ribosomal protein L9, C-terminal domain"/>
    <property type="match status" value="1"/>
</dbReference>
<dbReference type="Proteomes" id="UP000176651">
    <property type="component" value="Unassembled WGS sequence"/>
</dbReference>
<dbReference type="InterPro" id="IPR020069">
    <property type="entry name" value="Ribosomal_bL9_C"/>
</dbReference>
<feature type="domain" description="Ribosomal protein L9" evidence="8">
    <location>
        <begin position="13"/>
        <end position="40"/>
    </location>
</feature>
<evidence type="ECO:0000259" key="8">
    <source>
        <dbReference type="PROSITE" id="PS00651"/>
    </source>
</evidence>
<evidence type="ECO:0000313" key="9">
    <source>
        <dbReference type="EMBL" id="OGB74151.1"/>
    </source>
</evidence>
<dbReference type="SUPFAM" id="SSF55658">
    <property type="entry name" value="L9 N-domain-like"/>
    <property type="match status" value="1"/>
</dbReference>
<gene>
    <name evidence="7" type="primary">rplI</name>
    <name evidence="9" type="ORF">A2V68_02225</name>
</gene>
<dbReference type="Pfam" id="PF01281">
    <property type="entry name" value="Ribosomal_L9_N"/>
    <property type="match status" value="1"/>
</dbReference>
<sequence length="148" mass="15724">MRIILRKAVTGIGGPGTVKEVSTGYARNFLLPRGLAEIATAPKLRETESQKAAKAKAVEEKQAQLAGVLGRLSGITLKFKKKATKTGKLFAAVSLDAIADELSKIVRISIEPGMLQAGEPIKSIGEHSVKLVVAPDMLGEFKVTVTEE</sequence>
<dbReference type="NCBIfam" id="TIGR00158">
    <property type="entry name" value="L9"/>
    <property type="match status" value="1"/>
</dbReference>
<keyword evidence="3 7" id="KW-0694">RNA-binding</keyword>
<dbReference type="InterPro" id="IPR020594">
    <property type="entry name" value="Ribosomal_bL9_bac/chp"/>
</dbReference>
<proteinExistence type="inferred from homology"/>
<dbReference type="PANTHER" id="PTHR21368">
    <property type="entry name" value="50S RIBOSOMAL PROTEIN L9"/>
    <property type="match status" value="1"/>
</dbReference>
<dbReference type="EMBL" id="META01000004">
    <property type="protein sequence ID" value="OGB74151.1"/>
    <property type="molecule type" value="Genomic_DNA"/>
</dbReference>
<keyword evidence="5 7" id="KW-0687">Ribonucleoprotein</keyword>
<dbReference type="InterPro" id="IPR020070">
    <property type="entry name" value="Ribosomal_bL9_N"/>
</dbReference>
<dbReference type="GO" id="GO:0019843">
    <property type="term" value="F:rRNA binding"/>
    <property type="evidence" value="ECO:0007669"/>
    <property type="project" value="UniProtKB-UniRule"/>
</dbReference>
<dbReference type="STRING" id="1798535.A2V68_02225"/>
<dbReference type="Gene3D" id="3.40.5.10">
    <property type="entry name" value="Ribosomal protein L9, N-terminal domain"/>
    <property type="match status" value="1"/>
</dbReference>
<dbReference type="InterPro" id="IPR036791">
    <property type="entry name" value="Ribosomal_bL9_C_sf"/>
</dbReference>
<evidence type="ECO:0000256" key="7">
    <source>
        <dbReference type="HAMAP-Rule" id="MF_00503"/>
    </source>
</evidence>
<dbReference type="AlphaFoldDB" id="A0A1F4NRT9"/>
<name>A0A1F4NRT9_UNCK3</name>
<organism evidence="9 10">
    <name type="scientific">candidate division Kazan bacterium RBG_13_50_9</name>
    <dbReference type="NCBI Taxonomy" id="1798535"/>
    <lineage>
        <taxon>Bacteria</taxon>
        <taxon>Bacteria division Kazan-3B-28</taxon>
    </lineage>
</organism>
<dbReference type="Pfam" id="PF03948">
    <property type="entry name" value="Ribosomal_L9_C"/>
    <property type="match status" value="1"/>
</dbReference>
<dbReference type="GO" id="GO:0006412">
    <property type="term" value="P:translation"/>
    <property type="evidence" value="ECO:0007669"/>
    <property type="project" value="UniProtKB-UniRule"/>
</dbReference>
<evidence type="ECO:0000256" key="6">
    <source>
        <dbReference type="ARBA" id="ARBA00035292"/>
    </source>
</evidence>
<dbReference type="GO" id="GO:0003735">
    <property type="term" value="F:structural constituent of ribosome"/>
    <property type="evidence" value="ECO:0007669"/>
    <property type="project" value="InterPro"/>
</dbReference>
<dbReference type="InterPro" id="IPR036935">
    <property type="entry name" value="Ribosomal_bL9_N_sf"/>
</dbReference>
<comment type="similarity">
    <text evidence="1 7">Belongs to the bacterial ribosomal protein bL9 family.</text>
</comment>
<dbReference type="HAMAP" id="MF_00503">
    <property type="entry name" value="Ribosomal_bL9"/>
    <property type="match status" value="1"/>
</dbReference>
<dbReference type="InterPro" id="IPR009027">
    <property type="entry name" value="Ribosomal_bL9/RNase_H1_N"/>
</dbReference>
<reference evidence="9 10" key="1">
    <citation type="journal article" date="2016" name="Nat. Commun.">
        <title>Thousands of microbial genomes shed light on interconnected biogeochemical processes in an aquifer system.</title>
        <authorList>
            <person name="Anantharaman K."/>
            <person name="Brown C.T."/>
            <person name="Hug L.A."/>
            <person name="Sharon I."/>
            <person name="Castelle C.J."/>
            <person name="Probst A.J."/>
            <person name="Thomas B.C."/>
            <person name="Singh A."/>
            <person name="Wilkins M.J."/>
            <person name="Karaoz U."/>
            <person name="Brodie E.L."/>
            <person name="Williams K.H."/>
            <person name="Hubbard S.S."/>
            <person name="Banfield J.F."/>
        </authorList>
    </citation>
    <scope>NUCLEOTIDE SEQUENCE [LARGE SCALE GENOMIC DNA]</scope>
</reference>
<dbReference type="GO" id="GO:0005840">
    <property type="term" value="C:ribosome"/>
    <property type="evidence" value="ECO:0007669"/>
    <property type="project" value="UniProtKB-KW"/>
</dbReference>
<dbReference type="PROSITE" id="PS00651">
    <property type="entry name" value="RIBOSOMAL_L9"/>
    <property type="match status" value="1"/>
</dbReference>
<keyword evidence="4 7" id="KW-0689">Ribosomal protein</keyword>
<evidence type="ECO:0000256" key="5">
    <source>
        <dbReference type="ARBA" id="ARBA00023274"/>
    </source>
</evidence>